<dbReference type="GO" id="GO:0005778">
    <property type="term" value="C:peroxisomal membrane"/>
    <property type="evidence" value="ECO:0007669"/>
    <property type="project" value="UniProtKB-SubCell"/>
</dbReference>
<keyword evidence="5 10" id="KW-0472">Membrane</keyword>
<accession>A0A8J5XXJ5</accession>
<evidence type="ECO:0000256" key="11">
    <source>
        <dbReference type="SAM" id="MobiDB-lite"/>
    </source>
</evidence>
<dbReference type="GO" id="GO:0016560">
    <property type="term" value="P:protein import into peroxisome matrix, docking"/>
    <property type="evidence" value="ECO:0007669"/>
    <property type="project" value="UniProtKB-UniRule"/>
</dbReference>
<reference evidence="14" key="1">
    <citation type="submission" date="2021-05" db="EMBL/GenBank/DDBJ databases">
        <title>The genome of the haptophyte Pavlova lutheri (Diacronema luteri, Pavlovales) - a model for lipid biosynthesis in eukaryotic algae.</title>
        <authorList>
            <person name="Hulatt C.J."/>
            <person name="Posewitz M.C."/>
        </authorList>
    </citation>
    <scope>NUCLEOTIDE SEQUENCE</scope>
    <source>
        <strain evidence="14">NIVA-4/92</strain>
    </source>
</reference>
<comment type="similarity">
    <text evidence="1 10">Belongs to the peroxin-14 family.</text>
</comment>
<evidence type="ECO:0000256" key="5">
    <source>
        <dbReference type="ARBA" id="ARBA00023136"/>
    </source>
</evidence>
<evidence type="ECO:0000256" key="9">
    <source>
        <dbReference type="ARBA" id="ARBA00046271"/>
    </source>
</evidence>
<dbReference type="OrthoDB" id="9936937at2759"/>
<feature type="compositionally biased region" description="Pro residues" evidence="11">
    <location>
        <begin position="221"/>
        <end position="234"/>
    </location>
</feature>
<feature type="domain" description="Peroxisome membrane anchor protein Pex14p N-terminal" evidence="12">
    <location>
        <begin position="11"/>
        <end position="48"/>
    </location>
</feature>
<keyword evidence="6 10" id="KW-0576">Peroxisome</keyword>
<dbReference type="Pfam" id="PF04695">
    <property type="entry name" value="Pex14_N"/>
    <property type="match status" value="1"/>
</dbReference>
<dbReference type="AlphaFoldDB" id="A0A8J5XXJ5"/>
<gene>
    <name evidence="14" type="ORF">KFE25_009302</name>
</gene>
<dbReference type="Gene3D" id="1.10.10.10">
    <property type="entry name" value="Winged helix-like DNA-binding domain superfamily/Winged helix DNA-binding domain"/>
    <property type="match status" value="1"/>
</dbReference>
<evidence type="ECO:0000256" key="4">
    <source>
        <dbReference type="ARBA" id="ARBA00023010"/>
    </source>
</evidence>
<dbReference type="PANTHER" id="PTHR23058:SF0">
    <property type="entry name" value="PEROXISOMAL MEMBRANE PROTEIN PEX14"/>
    <property type="match status" value="1"/>
</dbReference>
<evidence type="ECO:0000256" key="6">
    <source>
        <dbReference type="ARBA" id="ARBA00023140"/>
    </source>
</evidence>
<comment type="subcellular location">
    <subcellularLocation>
        <location evidence="9 10">Peroxisome membrane</location>
    </subcellularLocation>
</comment>
<feature type="domain" description="Peroxisomal membrane protein PEX14-like KPWE" evidence="13">
    <location>
        <begin position="244"/>
        <end position="293"/>
    </location>
</feature>
<keyword evidence="3 10" id="KW-0653">Protein transport</keyword>
<evidence type="ECO:0000259" key="13">
    <source>
        <dbReference type="Pfam" id="PF17733"/>
    </source>
</evidence>
<feature type="region of interest" description="Disordered" evidence="11">
    <location>
        <begin position="271"/>
        <end position="311"/>
    </location>
</feature>
<organism evidence="14 15">
    <name type="scientific">Diacronema lutheri</name>
    <name type="common">Unicellular marine alga</name>
    <name type="synonym">Monochrysis lutheri</name>
    <dbReference type="NCBI Taxonomy" id="2081491"/>
    <lineage>
        <taxon>Eukaryota</taxon>
        <taxon>Haptista</taxon>
        <taxon>Haptophyta</taxon>
        <taxon>Pavlovophyceae</taxon>
        <taxon>Pavlovales</taxon>
        <taxon>Pavlovaceae</taxon>
        <taxon>Diacronema</taxon>
    </lineage>
</organism>
<proteinExistence type="inferred from homology"/>
<dbReference type="InterPro" id="IPR040554">
    <property type="entry name" value="KPWE_PEX14_dom"/>
</dbReference>
<keyword evidence="15" id="KW-1185">Reference proteome</keyword>
<name>A0A8J5XXJ5_DIALT</name>
<evidence type="ECO:0000256" key="3">
    <source>
        <dbReference type="ARBA" id="ARBA00022927"/>
    </source>
</evidence>
<dbReference type="InterPro" id="IPR025655">
    <property type="entry name" value="PEX14"/>
</dbReference>
<dbReference type="Pfam" id="PF17733">
    <property type="entry name" value="KPWE_dom"/>
    <property type="match status" value="1"/>
</dbReference>
<keyword evidence="4" id="KW-0811">Translocation</keyword>
<dbReference type="GO" id="GO:0005102">
    <property type="term" value="F:signaling receptor binding"/>
    <property type="evidence" value="ECO:0007669"/>
    <property type="project" value="TreeGrafter"/>
</dbReference>
<dbReference type="InterPro" id="IPR006785">
    <property type="entry name" value="Pex14_N"/>
</dbReference>
<evidence type="ECO:0000256" key="8">
    <source>
        <dbReference type="ARBA" id="ARBA00029691"/>
    </source>
</evidence>
<evidence type="ECO:0000313" key="14">
    <source>
        <dbReference type="EMBL" id="KAG8470881.1"/>
    </source>
</evidence>
<dbReference type="Proteomes" id="UP000751190">
    <property type="component" value="Unassembled WGS sequence"/>
</dbReference>
<sequence>MASGAESRVRAGAEFLRDSRVRAAPEAERIIFLNQRAGLTREEALEALRLADAAEPRRASPMWWGALAATGAALGGGAAVLSREMLRADPALAPAAPAPAPASADGGAPHSAVAIVDAVRQLLADQEARHERALALLRDELSALVDGHRSMAAGIDQLCARLDAAAAASATCAAVAPLTARANGTSPSATPAHVARDATAALRDAHTEMLVPSPGGDSPAQPTPPPVLAPPPTPASVTTSGTPHLSYAQLAQHLHDGKPVPGFVQVDDSPIACSASPATGARTRQARPKPWERSAVRSSVSPATGVRRPSAGELADICVRESGSPPSPGAVDCLLDECAGAQPPYVPYAEQFEKT</sequence>
<keyword evidence="2 10" id="KW-0813">Transport</keyword>
<comment type="function">
    <text evidence="10">Component of the PEX13-PEX14 docking complex, a translocon channel that specifically mediates the import of peroxisomal cargo proteins bound to PEX5 receptor. The PEX13-PEX14 docking complex forms a large import pore which can be opened to a diameter of about 9 nm. Mechanistically, PEX5 receptor along with cargo proteins associates with the PEX14 subunit of the PEX13-PEX14 docking complex in the cytosol, leading to the insertion of the receptor into the organelle membrane with the concomitant translocation of the cargo into the peroxisome matrix.</text>
</comment>
<evidence type="ECO:0000256" key="10">
    <source>
        <dbReference type="RuleBase" id="RU367032"/>
    </source>
</evidence>
<evidence type="ECO:0000256" key="1">
    <source>
        <dbReference type="ARBA" id="ARBA00005443"/>
    </source>
</evidence>
<comment type="caution">
    <text evidence="14">The sequence shown here is derived from an EMBL/GenBank/DDBJ whole genome shotgun (WGS) entry which is preliminary data.</text>
</comment>
<evidence type="ECO:0000259" key="12">
    <source>
        <dbReference type="Pfam" id="PF04695"/>
    </source>
</evidence>
<evidence type="ECO:0000313" key="15">
    <source>
        <dbReference type="Proteomes" id="UP000751190"/>
    </source>
</evidence>
<evidence type="ECO:0000256" key="2">
    <source>
        <dbReference type="ARBA" id="ARBA00022448"/>
    </source>
</evidence>
<dbReference type="PANTHER" id="PTHR23058">
    <property type="entry name" value="PEROXISOMAL MEMBRANE PROTEIN PEX14"/>
    <property type="match status" value="1"/>
</dbReference>
<feature type="region of interest" description="Disordered" evidence="11">
    <location>
        <begin position="209"/>
        <end position="242"/>
    </location>
</feature>
<dbReference type="GO" id="GO:1990429">
    <property type="term" value="C:peroxisomal importomer complex"/>
    <property type="evidence" value="ECO:0007669"/>
    <property type="project" value="TreeGrafter"/>
</dbReference>
<dbReference type="InterPro" id="IPR036388">
    <property type="entry name" value="WH-like_DNA-bd_sf"/>
</dbReference>
<dbReference type="EMBL" id="JAGTXO010000001">
    <property type="protein sequence ID" value="KAG8470881.1"/>
    <property type="molecule type" value="Genomic_DNA"/>
</dbReference>
<protein>
    <recommendedName>
        <fullName evidence="7 10">Peroxisomal membrane protein PEX14</fullName>
    </recommendedName>
    <alternativeName>
        <fullName evidence="8 10">Peroxin-14</fullName>
    </alternativeName>
</protein>
<evidence type="ECO:0000256" key="7">
    <source>
        <dbReference type="ARBA" id="ARBA00029502"/>
    </source>
</evidence>